<dbReference type="AlphaFoldDB" id="A0A1H6E5S5"/>
<dbReference type="EMBL" id="FNVO01000034">
    <property type="protein sequence ID" value="SEG92549.1"/>
    <property type="molecule type" value="Genomic_DNA"/>
</dbReference>
<keyword evidence="2" id="KW-1185">Reference proteome</keyword>
<dbReference type="Proteomes" id="UP000236723">
    <property type="component" value="Unassembled WGS sequence"/>
</dbReference>
<dbReference type="RefSeq" id="WP_103944466.1">
    <property type="nucleotide sequence ID" value="NZ_FNVO01000034.1"/>
</dbReference>
<organism evidence="1 2">
    <name type="scientific">Thermomonospora echinospora</name>
    <dbReference type="NCBI Taxonomy" id="1992"/>
    <lineage>
        <taxon>Bacteria</taxon>
        <taxon>Bacillati</taxon>
        <taxon>Actinomycetota</taxon>
        <taxon>Actinomycetes</taxon>
        <taxon>Streptosporangiales</taxon>
        <taxon>Thermomonosporaceae</taxon>
        <taxon>Thermomonospora</taxon>
    </lineage>
</organism>
<protein>
    <submittedName>
        <fullName evidence="1">Uncharacterized protein</fullName>
    </submittedName>
</protein>
<reference evidence="2" key="1">
    <citation type="submission" date="2016-10" db="EMBL/GenBank/DDBJ databases">
        <authorList>
            <person name="Varghese N."/>
            <person name="Submissions S."/>
        </authorList>
    </citation>
    <scope>NUCLEOTIDE SEQUENCE [LARGE SCALE GENOMIC DNA]</scope>
    <source>
        <strain evidence="2">DSM 43163</strain>
    </source>
</reference>
<accession>A0A1H6E5S5</accession>
<gene>
    <name evidence="1" type="ORF">SAMN04489712_13431</name>
</gene>
<name>A0A1H6E5S5_9ACTN</name>
<proteinExistence type="predicted"/>
<evidence type="ECO:0000313" key="2">
    <source>
        <dbReference type="Proteomes" id="UP000236723"/>
    </source>
</evidence>
<dbReference type="OrthoDB" id="3480231at2"/>
<evidence type="ECO:0000313" key="1">
    <source>
        <dbReference type="EMBL" id="SEG92549.1"/>
    </source>
</evidence>
<sequence length="88" mass="10040">MFEIWESGEPARFVSDAETLKGALDKVDTICRLRHDQAAADLEQPQDGYRFEIRDEDGASLAMLAYRPDPSRPYQSVIVQELLEQDKP</sequence>